<protein>
    <submittedName>
        <fullName evidence="1">Uncharacterized protein</fullName>
    </submittedName>
</protein>
<accession>A0A8I2YVU0</accession>
<dbReference type="EMBL" id="JAGFBS010000004">
    <property type="protein sequence ID" value="KAG6379495.1"/>
    <property type="molecule type" value="Genomic_DNA"/>
</dbReference>
<dbReference type="AlphaFoldDB" id="A0A8I2YVU0"/>
<organism evidence="1 2">
    <name type="scientific">Boletus reticuloceps</name>
    <dbReference type="NCBI Taxonomy" id="495285"/>
    <lineage>
        <taxon>Eukaryota</taxon>
        <taxon>Fungi</taxon>
        <taxon>Dikarya</taxon>
        <taxon>Basidiomycota</taxon>
        <taxon>Agaricomycotina</taxon>
        <taxon>Agaricomycetes</taxon>
        <taxon>Agaricomycetidae</taxon>
        <taxon>Boletales</taxon>
        <taxon>Boletineae</taxon>
        <taxon>Boletaceae</taxon>
        <taxon>Boletoideae</taxon>
        <taxon>Boletus</taxon>
    </lineage>
</organism>
<name>A0A8I2YVU0_9AGAM</name>
<keyword evidence="2" id="KW-1185">Reference proteome</keyword>
<proteinExistence type="predicted"/>
<gene>
    <name evidence="1" type="ORF">JVT61DRAFT_9985</name>
</gene>
<evidence type="ECO:0000313" key="2">
    <source>
        <dbReference type="Proteomes" id="UP000683000"/>
    </source>
</evidence>
<reference evidence="1" key="1">
    <citation type="submission" date="2021-03" db="EMBL/GenBank/DDBJ databases">
        <title>Evolutionary innovations through gain and loss of genes in the ectomycorrhizal Boletales.</title>
        <authorList>
            <person name="Wu G."/>
            <person name="Miyauchi S."/>
            <person name="Morin E."/>
            <person name="Yang Z.-L."/>
            <person name="Xu J."/>
            <person name="Martin F.M."/>
        </authorList>
    </citation>
    <scope>NUCLEOTIDE SEQUENCE</scope>
    <source>
        <strain evidence="1">BR01</strain>
    </source>
</reference>
<comment type="caution">
    <text evidence="1">The sequence shown here is derived from an EMBL/GenBank/DDBJ whole genome shotgun (WGS) entry which is preliminary data.</text>
</comment>
<sequence>MLTLVSIFSVDDGHRRRLKLLEREMVRAVDVLDALQSRAYGLYQPGSALHATNNGTLSEAEVELEKQSKQTTEELMESARDPRAFRDSTLRIPKTNDLPEPISPGVGDEDLIDMSLRDQKERIIKVLEMLIDFQSFLNISQGESNARPESEHEKSMLEKQFFIYQQFARRIIFHEPALFMKSLGRVSFKDLILSDDFSIEDLEKFLRLFLRPMEFPLKWFKDAVLDALAISRHGTAANIGSVEDRFPLLGGWVFNRSHTARMSNEAWWLLLKVLRPPADVENRFVRLCNNFEDLVGFLSFAALGLVPNPSFCQSPSHFDADDSGLSRIPLSQSGIIVADMVSIDRPPHMRGPVPSTRRATQRGCIVWAEVESRTYMFGAVRHERNEFVEAFLRELRARPDLFQVVLRSDTDPARKVEMFGSGPSNDEALPAMRAREVPFSRSPPSTGGTWEVALSVMDVLYGTQKPMGLEGYLTALERQSKGWFFRFKTFPVTYFLILDTVPYRSQSVLARNVAWAALRAGGHADGEYTLRKYAVASDKLFARCARERLGWMPEGLWETTKLQDQI</sequence>
<dbReference type="Proteomes" id="UP000683000">
    <property type="component" value="Unassembled WGS sequence"/>
</dbReference>
<evidence type="ECO:0000313" key="1">
    <source>
        <dbReference type="EMBL" id="KAG6379495.1"/>
    </source>
</evidence>
<dbReference type="OrthoDB" id="2756263at2759"/>